<sequence length="101" mass="11452">MPRWRLISTRLFQISIDHDSSRQDPAKQITAVSQEILVGAPIISWEKVAFCRPNTQNICANVSLFSVLVARFGNPAASTMIKRLEGTMCRIEQLQTKQTEY</sequence>
<name>A0A0P1AS23_PLAHL</name>
<evidence type="ECO:0000313" key="1">
    <source>
        <dbReference type="EMBL" id="CEG44516.1"/>
    </source>
</evidence>
<keyword evidence="2" id="KW-1185">Reference proteome</keyword>
<protein>
    <submittedName>
        <fullName evidence="1">Uncharacterized protein</fullName>
    </submittedName>
</protein>
<dbReference type="Proteomes" id="UP000054928">
    <property type="component" value="Unassembled WGS sequence"/>
</dbReference>
<dbReference type="RefSeq" id="XP_024580885.1">
    <property type="nucleotide sequence ID" value="XM_024730627.1"/>
</dbReference>
<proteinExistence type="predicted"/>
<organism evidence="1 2">
    <name type="scientific">Plasmopara halstedii</name>
    <name type="common">Downy mildew of sunflower</name>
    <dbReference type="NCBI Taxonomy" id="4781"/>
    <lineage>
        <taxon>Eukaryota</taxon>
        <taxon>Sar</taxon>
        <taxon>Stramenopiles</taxon>
        <taxon>Oomycota</taxon>
        <taxon>Peronosporomycetes</taxon>
        <taxon>Peronosporales</taxon>
        <taxon>Peronosporaceae</taxon>
        <taxon>Plasmopara</taxon>
    </lineage>
</organism>
<dbReference type="AlphaFoldDB" id="A0A0P1AS23"/>
<evidence type="ECO:0000313" key="2">
    <source>
        <dbReference type="Proteomes" id="UP000054928"/>
    </source>
</evidence>
<accession>A0A0P1AS23</accession>
<dbReference type="GeneID" id="36395929"/>
<reference evidence="2" key="1">
    <citation type="submission" date="2014-09" db="EMBL/GenBank/DDBJ databases">
        <authorList>
            <person name="Sharma Rahul"/>
            <person name="Thines Marco"/>
        </authorList>
    </citation>
    <scope>NUCLEOTIDE SEQUENCE [LARGE SCALE GENOMIC DNA]</scope>
</reference>
<dbReference type="EMBL" id="CCYD01001204">
    <property type="protein sequence ID" value="CEG44516.1"/>
    <property type="molecule type" value="Genomic_DNA"/>
</dbReference>